<evidence type="ECO:0000256" key="3">
    <source>
        <dbReference type="ARBA" id="ARBA00022692"/>
    </source>
</evidence>
<gene>
    <name evidence="8" type="ORF">WAX74_05270</name>
</gene>
<keyword evidence="2 6" id="KW-1003">Cell membrane</keyword>
<keyword evidence="3 6" id="KW-0812">Transmembrane</keyword>
<organism evidence="8 9">
    <name type="scientific">Psychrobacillus mangrovi</name>
    <dbReference type="NCBI Taxonomy" id="3117745"/>
    <lineage>
        <taxon>Bacteria</taxon>
        <taxon>Bacillati</taxon>
        <taxon>Bacillota</taxon>
        <taxon>Bacilli</taxon>
        <taxon>Bacillales</taxon>
        <taxon>Bacillaceae</taxon>
        <taxon>Psychrobacillus</taxon>
    </lineage>
</organism>
<evidence type="ECO:0000256" key="1">
    <source>
        <dbReference type="ARBA" id="ARBA00004651"/>
    </source>
</evidence>
<evidence type="ECO:0000256" key="4">
    <source>
        <dbReference type="ARBA" id="ARBA00022989"/>
    </source>
</evidence>
<feature type="transmembrane region" description="Helical" evidence="6">
    <location>
        <begin position="92"/>
        <end position="113"/>
    </location>
</feature>
<dbReference type="InterPro" id="IPR032816">
    <property type="entry name" value="VTT_dom"/>
</dbReference>
<evidence type="ECO:0000259" key="7">
    <source>
        <dbReference type="Pfam" id="PF09335"/>
    </source>
</evidence>
<feature type="transmembrane region" description="Helical" evidence="6">
    <location>
        <begin position="54"/>
        <end position="80"/>
    </location>
</feature>
<feature type="transmembrane region" description="Helical" evidence="6">
    <location>
        <begin position="12"/>
        <end position="28"/>
    </location>
</feature>
<accession>A0ABU8F2A2</accession>
<feature type="transmembrane region" description="Helical" evidence="6">
    <location>
        <begin position="195"/>
        <end position="211"/>
    </location>
</feature>
<dbReference type="Proteomes" id="UP001364890">
    <property type="component" value="Unassembled WGS sequence"/>
</dbReference>
<reference evidence="8 9" key="1">
    <citation type="submission" date="2024-01" db="EMBL/GenBank/DDBJ databases">
        <title>Seven novel Bacillus-like species.</title>
        <authorList>
            <person name="Liu G."/>
        </authorList>
    </citation>
    <scope>NUCLEOTIDE SEQUENCE [LARGE SCALE GENOMIC DNA]</scope>
    <source>
        <strain evidence="8 9">FJAT-51614</strain>
    </source>
</reference>
<name>A0ABU8F2A2_9BACI</name>
<dbReference type="PANTHER" id="PTHR12677:SF55">
    <property type="entry name" value="UNDECAPRENYL PHOSPHATE TRANSPORTER SAOUHSC_00901-RELATED"/>
    <property type="match status" value="1"/>
</dbReference>
<comment type="similarity">
    <text evidence="6">Belongs to the TVP38/TMEM64 family.</text>
</comment>
<dbReference type="Pfam" id="PF09335">
    <property type="entry name" value="VTT_dom"/>
    <property type="match status" value="1"/>
</dbReference>
<evidence type="ECO:0000313" key="9">
    <source>
        <dbReference type="Proteomes" id="UP001364890"/>
    </source>
</evidence>
<dbReference type="RefSeq" id="WP_336496615.1">
    <property type="nucleotide sequence ID" value="NZ_JBAWSY010000002.1"/>
</dbReference>
<evidence type="ECO:0000313" key="8">
    <source>
        <dbReference type="EMBL" id="MEI4769070.1"/>
    </source>
</evidence>
<dbReference type="InterPro" id="IPR015414">
    <property type="entry name" value="TMEM64"/>
</dbReference>
<feature type="transmembrane region" description="Helical" evidence="6">
    <location>
        <begin position="133"/>
        <end position="155"/>
    </location>
</feature>
<comment type="caution">
    <text evidence="8">The sequence shown here is derived from an EMBL/GenBank/DDBJ whole genome shotgun (WGS) entry which is preliminary data.</text>
</comment>
<protein>
    <recommendedName>
        <fullName evidence="6">TVP38/TMEM64 family membrane protein</fullName>
    </recommendedName>
</protein>
<keyword evidence="9" id="KW-1185">Reference proteome</keyword>
<evidence type="ECO:0000256" key="2">
    <source>
        <dbReference type="ARBA" id="ARBA00022475"/>
    </source>
</evidence>
<feature type="transmembrane region" description="Helical" evidence="6">
    <location>
        <begin position="162"/>
        <end position="183"/>
    </location>
</feature>
<evidence type="ECO:0000256" key="5">
    <source>
        <dbReference type="ARBA" id="ARBA00023136"/>
    </source>
</evidence>
<comment type="subcellular location">
    <subcellularLocation>
        <location evidence="1 6">Cell membrane</location>
        <topology evidence="1 6">Multi-pass membrane protein</topology>
    </subcellularLocation>
</comment>
<dbReference type="EMBL" id="JBAWSY010000002">
    <property type="protein sequence ID" value="MEI4769070.1"/>
    <property type="molecule type" value="Genomic_DNA"/>
</dbReference>
<proteinExistence type="inferred from homology"/>
<feature type="domain" description="VTT" evidence="7">
    <location>
        <begin position="76"/>
        <end position="183"/>
    </location>
</feature>
<keyword evidence="5 6" id="KW-0472">Membrane</keyword>
<dbReference type="PANTHER" id="PTHR12677">
    <property type="entry name" value="GOLGI APPARATUS MEMBRANE PROTEIN TVP38-RELATED"/>
    <property type="match status" value="1"/>
</dbReference>
<evidence type="ECO:0000256" key="6">
    <source>
        <dbReference type="RuleBase" id="RU366058"/>
    </source>
</evidence>
<keyword evidence="4 6" id="KW-1133">Transmembrane helix</keyword>
<sequence length="230" mass="26665">MKTLINILLKKQWIIWSGLLLLILFLLLNKDLISMLLDGDVEGIRSYLNKNMEFALFFLFIVMLIQNSFTVFPLILVITINITLFGFINGFLWSWLTSVVASVIVYYSVRYIFQEFIMEKFNPKLIKKIDENGFTYVFQARIFPFVPTSIINILAGLSTIRLFPYLLATSIGNLLYFFVLALIPAGILSAEWDEYMIWVIIIAAVALYYLIKLARNKKRKAVTLDKDNMD</sequence>